<feature type="transmembrane region" description="Helical" evidence="1">
    <location>
        <begin position="182"/>
        <end position="204"/>
    </location>
</feature>
<dbReference type="Proteomes" id="UP000004095">
    <property type="component" value="Unassembled WGS sequence"/>
</dbReference>
<dbReference type="RefSeq" id="WP_002697818.1">
    <property type="nucleotide sequence ID" value="NZ_AAWS01000015.1"/>
</dbReference>
<dbReference type="eggNOG" id="COG2207">
    <property type="taxonomic scope" value="Bacteria"/>
</dbReference>
<keyword evidence="1" id="KW-1133">Transmembrane helix</keyword>
<proteinExistence type="predicted"/>
<evidence type="ECO:0000313" key="4">
    <source>
        <dbReference type="Proteomes" id="UP000004095"/>
    </source>
</evidence>
<feature type="transmembrane region" description="Helical" evidence="1">
    <location>
        <begin position="106"/>
        <end position="124"/>
    </location>
</feature>
<dbReference type="InterPro" id="IPR018060">
    <property type="entry name" value="HTH_AraC"/>
</dbReference>
<evidence type="ECO:0000256" key="1">
    <source>
        <dbReference type="SAM" id="Phobius"/>
    </source>
</evidence>
<keyword evidence="1" id="KW-0472">Membrane</keyword>
<gene>
    <name evidence="3" type="ORF">M23134_04408</name>
</gene>
<dbReference type="GO" id="GO:0043565">
    <property type="term" value="F:sequence-specific DNA binding"/>
    <property type="evidence" value="ECO:0007669"/>
    <property type="project" value="InterPro"/>
</dbReference>
<sequence length="344" mass="39434">MPHLLTHFLLFCAYSGVSIVLFLLLLLSKTWRKQRAQQILAGILLSFLFVVLLYVTVPLASVKVWAVLLPIGLAIPYALGPLLYFYIKLTYQPRLPLGNTFWRHMLPFLIVFTCLSLPLGWWLYTSPRMGGQYHAIVLVPIAGILLMSYYVYRCAQLLKRFQLLVKHNYSTLSKVDLRWLNLWVKGLILFVVLDALTGGLVAVFPWLGQLIYINALYLVGLIWYIGYFGLQQTQVFLSEMSTLPAPQKLPQKPTSVKAKNNATSTKLQQQLHNLILQEALYKNEDVSLYKVAQKMGLSDKRLSELINKEMGTNFYEYINSFRVDAFKERVKMAMPTLHFTSACL</sequence>
<feature type="domain" description="HTH araC/xylS-type" evidence="2">
    <location>
        <begin position="269"/>
        <end position="323"/>
    </location>
</feature>
<keyword evidence="1" id="KW-0812">Transmembrane</keyword>
<feature type="transmembrane region" description="Helical" evidence="1">
    <location>
        <begin position="65"/>
        <end position="86"/>
    </location>
</feature>
<organism evidence="3 4">
    <name type="scientific">Microscilla marina ATCC 23134</name>
    <dbReference type="NCBI Taxonomy" id="313606"/>
    <lineage>
        <taxon>Bacteria</taxon>
        <taxon>Pseudomonadati</taxon>
        <taxon>Bacteroidota</taxon>
        <taxon>Cytophagia</taxon>
        <taxon>Cytophagales</taxon>
        <taxon>Microscillaceae</taxon>
        <taxon>Microscilla</taxon>
    </lineage>
</organism>
<feature type="transmembrane region" description="Helical" evidence="1">
    <location>
        <begin position="39"/>
        <end position="59"/>
    </location>
</feature>
<evidence type="ECO:0000313" key="3">
    <source>
        <dbReference type="EMBL" id="EAY28561.1"/>
    </source>
</evidence>
<feature type="transmembrane region" description="Helical" evidence="1">
    <location>
        <begin position="6"/>
        <end position="27"/>
    </location>
</feature>
<protein>
    <submittedName>
        <fullName evidence="3">Transcriptional regulator, AraC family, putative</fullName>
    </submittedName>
</protein>
<dbReference type="PROSITE" id="PS01124">
    <property type="entry name" value="HTH_ARAC_FAMILY_2"/>
    <property type="match status" value="1"/>
</dbReference>
<evidence type="ECO:0000259" key="2">
    <source>
        <dbReference type="PROSITE" id="PS01124"/>
    </source>
</evidence>
<name>A1ZM29_MICM2</name>
<accession>A1ZM29</accession>
<dbReference type="GO" id="GO:0003700">
    <property type="term" value="F:DNA-binding transcription factor activity"/>
    <property type="evidence" value="ECO:0007669"/>
    <property type="project" value="InterPro"/>
</dbReference>
<keyword evidence="4" id="KW-1185">Reference proteome</keyword>
<dbReference type="EMBL" id="AAWS01000015">
    <property type="protein sequence ID" value="EAY28561.1"/>
    <property type="molecule type" value="Genomic_DNA"/>
</dbReference>
<reference evidence="3 4" key="1">
    <citation type="submission" date="2007-01" db="EMBL/GenBank/DDBJ databases">
        <authorList>
            <person name="Haygood M."/>
            <person name="Podell S."/>
            <person name="Anderson C."/>
            <person name="Hopkinson B."/>
            <person name="Roe K."/>
            <person name="Barbeau K."/>
            <person name="Gaasterland T."/>
            <person name="Ferriera S."/>
            <person name="Johnson J."/>
            <person name="Kravitz S."/>
            <person name="Beeson K."/>
            <person name="Sutton G."/>
            <person name="Rogers Y.-H."/>
            <person name="Friedman R."/>
            <person name="Frazier M."/>
            <person name="Venter J.C."/>
        </authorList>
    </citation>
    <scope>NUCLEOTIDE SEQUENCE [LARGE SCALE GENOMIC DNA]</scope>
    <source>
        <strain evidence="3 4">ATCC 23134</strain>
    </source>
</reference>
<feature type="transmembrane region" description="Helical" evidence="1">
    <location>
        <begin position="210"/>
        <end position="230"/>
    </location>
</feature>
<dbReference type="AlphaFoldDB" id="A1ZM29"/>
<dbReference type="Gene3D" id="1.10.10.60">
    <property type="entry name" value="Homeodomain-like"/>
    <property type="match status" value="1"/>
</dbReference>
<comment type="caution">
    <text evidence="3">The sequence shown here is derived from an EMBL/GenBank/DDBJ whole genome shotgun (WGS) entry which is preliminary data.</text>
</comment>
<dbReference type="OrthoDB" id="5492415at2"/>
<feature type="transmembrane region" description="Helical" evidence="1">
    <location>
        <begin position="130"/>
        <end position="152"/>
    </location>
</feature>